<evidence type="ECO:0000313" key="1">
    <source>
        <dbReference type="EMBL" id="WIY51147.1"/>
    </source>
</evidence>
<evidence type="ECO:0000313" key="2">
    <source>
        <dbReference type="Proteomes" id="UP001242732"/>
    </source>
</evidence>
<organism evidence="1 2">
    <name type="scientific">Paracidovorax citrulli</name>
    <name type="common">Acidovorax citrulli</name>
    <dbReference type="NCBI Taxonomy" id="80869"/>
    <lineage>
        <taxon>Bacteria</taxon>
        <taxon>Pseudomonadati</taxon>
        <taxon>Pseudomonadota</taxon>
        <taxon>Betaproteobacteria</taxon>
        <taxon>Burkholderiales</taxon>
        <taxon>Comamonadaceae</taxon>
        <taxon>Paracidovorax</taxon>
    </lineage>
</organism>
<dbReference type="RefSeq" id="WP_011795782.1">
    <property type="nucleotide sequence ID" value="NZ_CP023687.1"/>
</dbReference>
<protein>
    <submittedName>
        <fullName evidence="1">Uncharacterized protein</fullName>
    </submittedName>
</protein>
<reference evidence="1 2" key="1">
    <citation type="submission" date="2023-06" db="EMBL/GenBank/DDBJ databases">
        <authorList>
            <person name="Ham H."/>
            <person name="Park D.S."/>
        </authorList>
    </citation>
    <scope>NUCLEOTIDE SEQUENCE [LARGE SCALE GENOMIC DNA]</scope>
    <source>
        <strain evidence="1 2">KACC 17005</strain>
    </source>
</reference>
<gene>
    <name evidence="1" type="ORF">QRO08_11485</name>
</gene>
<keyword evidence="2" id="KW-1185">Reference proteome</keyword>
<name>A0ABY9AWC7_PARCI</name>
<dbReference type="EMBL" id="CP127363">
    <property type="protein sequence ID" value="WIY51147.1"/>
    <property type="molecule type" value="Genomic_DNA"/>
</dbReference>
<sequence>MSQTTKAGSNGPSFASARQVEAKHLADMLTRLDDPVVAELFIAVVDDSPELRQEYLGACLKAAETVRRQQMRFERARAAGRAYARARGQISFVARALLIAARYVAAAIRRARVERRHTASPARAEAVNVVALSSVRRTAAGK</sequence>
<dbReference type="Proteomes" id="UP001242732">
    <property type="component" value="Chromosome"/>
</dbReference>
<proteinExistence type="predicted"/>
<accession>A0ABY9AWC7</accession>